<evidence type="ECO:0000313" key="6">
    <source>
        <dbReference type="Proteomes" id="UP001498476"/>
    </source>
</evidence>
<dbReference type="InterPro" id="IPR008146">
    <property type="entry name" value="Gln_synth_cat_dom"/>
</dbReference>
<dbReference type="Gene3D" id="3.30.590.10">
    <property type="entry name" value="Glutamine synthetase/guanido kinase, catalytic domain"/>
    <property type="match status" value="1"/>
</dbReference>
<dbReference type="Proteomes" id="UP001498476">
    <property type="component" value="Unassembled WGS sequence"/>
</dbReference>
<organism evidence="5 6">
    <name type="scientific">Neonectria punicea</name>
    <dbReference type="NCBI Taxonomy" id="979145"/>
    <lineage>
        <taxon>Eukaryota</taxon>
        <taxon>Fungi</taxon>
        <taxon>Dikarya</taxon>
        <taxon>Ascomycota</taxon>
        <taxon>Pezizomycotina</taxon>
        <taxon>Sordariomycetes</taxon>
        <taxon>Hypocreomycetidae</taxon>
        <taxon>Hypocreales</taxon>
        <taxon>Nectriaceae</taxon>
        <taxon>Neonectria</taxon>
    </lineage>
</organism>
<keyword evidence="6" id="KW-1185">Reference proteome</keyword>
<dbReference type="SMART" id="SM01230">
    <property type="entry name" value="Gln-synt_C"/>
    <property type="match status" value="1"/>
</dbReference>
<evidence type="ECO:0000259" key="4">
    <source>
        <dbReference type="PROSITE" id="PS51987"/>
    </source>
</evidence>
<evidence type="ECO:0000256" key="3">
    <source>
        <dbReference type="RuleBase" id="RU000384"/>
    </source>
</evidence>
<dbReference type="SUPFAM" id="SSF55931">
    <property type="entry name" value="Glutamine synthetase/guanido kinase"/>
    <property type="match status" value="1"/>
</dbReference>
<dbReference type="PROSITE" id="PS51987">
    <property type="entry name" value="GS_CATALYTIC"/>
    <property type="match status" value="1"/>
</dbReference>
<dbReference type="EMBL" id="JAZAVJ010000004">
    <property type="protein sequence ID" value="KAK7424431.1"/>
    <property type="molecule type" value="Genomic_DNA"/>
</dbReference>
<evidence type="ECO:0000256" key="1">
    <source>
        <dbReference type="ARBA" id="ARBA00022598"/>
    </source>
</evidence>
<dbReference type="PANTHER" id="PTHR43785:SF12">
    <property type="entry name" value="TYPE-1 GLUTAMINE SYNTHETASE 2"/>
    <property type="match status" value="1"/>
</dbReference>
<accession>A0ABR1HTQ0</accession>
<evidence type="ECO:0000313" key="5">
    <source>
        <dbReference type="EMBL" id="KAK7424431.1"/>
    </source>
</evidence>
<comment type="similarity">
    <text evidence="2 3">Belongs to the glutamine synthetase family.</text>
</comment>
<sequence length="271" mass="29678">MTVEAPASNGSLPDRSQQVQSIDKVKQLLGNDDKIKVAGINCDGILRGKVMHKSKFLAPRIVELEFMNYQTPTQDGYHDPHGRHNLAAFLSSNSPSALRTLTSGSFGYSASRPIMAKTYFHDIFDMSIKLDCPIEGWHTESGQSVYEAALAVSPWDKMADNVALFKSVPSFLHFGITHGVTPCFMAKPVQGLPGNSGHIHVSLTDLEGTNAFARDTPDPNAAWSDLAYLSNTGRYFRAGVLEALPDIMPLFAPNVNSYKRLIENYCKPSAT</sequence>
<comment type="caution">
    <text evidence="5">The sequence shown here is derived from an EMBL/GenBank/DDBJ whole genome shotgun (WGS) entry which is preliminary data.</text>
</comment>
<proteinExistence type="inferred from homology"/>
<evidence type="ECO:0000256" key="2">
    <source>
        <dbReference type="PROSITE-ProRule" id="PRU01331"/>
    </source>
</evidence>
<dbReference type="PANTHER" id="PTHR43785">
    <property type="entry name" value="GAMMA-GLUTAMYLPUTRESCINE SYNTHETASE"/>
    <property type="match status" value="1"/>
</dbReference>
<keyword evidence="1" id="KW-0436">Ligase</keyword>
<protein>
    <recommendedName>
        <fullName evidence="4">GS catalytic domain-containing protein</fullName>
    </recommendedName>
</protein>
<name>A0ABR1HTQ0_9HYPO</name>
<dbReference type="InterPro" id="IPR014746">
    <property type="entry name" value="Gln_synth/guanido_kin_cat_dom"/>
</dbReference>
<reference evidence="5 6" key="1">
    <citation type="journal article" date="2025" name="Microbiol. Resour. Announc.">
        <title>Draft genome sequences for Neonectria magnoliae and Neonectria punicea, canker pathogens of Liriodendron tulipifera and Acer saccharum in West Virginia.</title>
        <authorList>
            <person name="Petronek H.M."/>
            <person name="Kasson M.T."/>
            <person name="Metheny A.M."/>
            <person name="Stauder C.M."/>
            <person name="Lovett B."/>
            <person name="Lynch S.C."/>
            <person name="Garnas J.R."/>
            <person name="Kasson L.R."/>
            <person name="Stajich J.E."/>
        </authorList>
    </citation>
    <scope>NUCLEOTIDE SEQUENCE [LARGE SCALE GENOMIC DNA]</scope>
    <source>
        <strain evidence="5 6">NRRL 64653</strain>
    </source>
</reference>
<dbReference type="Pfam" id="PF00120">
    <property type="entry name" value="Gln-synt_C"/>
    <property type="match status" value="1"/>
</dbReference>
<gene>
    <name evidence="5" type="ORF">QQX98_000396</name>
</gene>
<feature type="domain" description="GS catalytic" evidence="4">
    <location>
        <begin position="59"/>
        <end position="271"/>
    </location>
</feature>